<dbReference type="AlphaFoldDB" id="A0AA35XBZ2"/>
<accession>A0AA35XBZ2</accession>
<dbReference type="FunFam" id="3.30.63.10:FF:000002">
    <property type="entry name" value="Guanylate kinase 1"/>
    <property type="match status" value="1"/>
</dbReference>
<dbReference type="PANTHER" id="PTHR23117:SF13">
    <property type="entry name" value="GUANYLATE KINASE"/>
    <property type="match status" value="1"/>
</dbReference>
<comment type="similarity">
    <text evidence="1">Belongs to the guanylate kinase family.</text>
</comment>
<dbReference type="PANTHER" id="PTHR23117">
    <property type="entry name" value="GUANYLATE KINASE-RELATED"/>
    <property type="match status" value="1"/>
</dbReference>
<evidence type="ECO:0000256" key="2">
    <source>
        <dbReference type="ARBA" id="ARBA00022679"/>
    </source>
</evidence>
<dbReference type="InterPro" id="IPR020590">
    <property type="entry name" value="Guanylate_kinase_CS"/>
</dbReference>
<dbReference type="PROSITE" id="PS50052">
    <property type="entry name" value="GUANYLATE_KINASE_2"/>
    <property type="match status" value="1"/>
</dbReference>
<evidence type="ECO:0000256" key="3">
    <source>
        <dbReference type="ARBA" id="ARBA00022777"/>
    </source>
</evidence>
<gene>
    <name evidence="5" type="ORF">GBAR_LOCUS28365</name>
</gene>
<keyword evidence="6" id="KW-1185">Reference proteome</keyword>
<sequence length="192" mass="21948">MTLGIAGLLADDDVALSGAEVVDVSYPGFWKDLEALTCEELDQYWHFTVTATTRTQRLGEEDGEDYLFMDRDSFHQMVREGDFLECAQVYGNWYGVVPKSQGAATMKDLAPGGIFIFLMPPSPQELERRLRERKTETTPDLELRIRTAMDEMRQLSQFDYVVVNDDLETAVDQIKAIITAEKCHIPPRWVYL</sequence>
<proteinExistence type="inferred from homology"/>
<keyword evidence="2" id="KW-0808">Transferase</keyword>
<keyword evidence="3 5" id="KW-0418">Kinase</keyword>
<dbReference type="InterPro" id="IPR008145">
    <property type="entry name" value="GK/Ca_channel_bsu"/>
</dbReference>
<evidence type="ECO:0000256" key="1">
    <source>
        <dbReference type="ARBA" id="ARBA00005790"/>
    </source>
</evidence>
<dbReference type="InterPro" id="IPR036968">
    <property type="entry name" value="Enolpyruvate_Tfrase_sf"/>
</dbReference>
<dbReference type="Pfam" id="PF00625">
    <property type="entry name" value="Guanylate_kin"/>
    <property type="match status" value="2"/>
</dbReference>
<protein>
    <submittedName>
        <fullName evidence="5">Guanylate kinase</fullName>
    </submittedName>
</protein>
<organism evidence="5 6">
    <name type="scientific">Geodia barretti</name>
    <name type="common">Barrett's horny sponge</name>
    <dbReference type="NCBI Taxonomy" id="519541"/>
    <lineage>
        <taxon>Eukaryota</taxon>
        <taxon>Metazoa</taxon>
        <taxon>Porifera</taxon>
        <taxon>Demospongiae</taxon>
        <taxon>Heteroscleromorpha</taxon>
        <taxon>Tetractinellida</taxon>
        <taxon>Astrophorina</taxon>
        <taxon>Geodiidae</taxon>
        <taxon>Geodia</taxon>
    </lineage>
</organism>
<dbReference type="EMBL" id="CASHTH010003967">
    <property type="protein sequence ID" value="CAI8051819.1"/>
    <property type="molecule type" value="Genomic_DNA"/>
</dbReference>
<name>A0AA35XBZ2_GEOBA</name>
<dbReference type="Gene3D" id="3.30.63.10">
    <property type="entry name" value="Guanylate Kinase phosphate binding domain"/>
    <property type="match status" value="1"/>
</dbReference>
<evidence type="ECO:0000313" key="6">
    <source>
        <dbReference type="Proteomes" id="UP001174909"/>
    </source>
</evidence>
<dbReference type="PROSITE" id="PS00856">
    <property type="entry name" value="GUANYLATE_KINASE_1"/>
    <property type="match status" value="1"/>
</dbReference>
<dbReference type="GO" id="GO:0005829">
    <property type="term" value="C:cytosol"/>
    <property type="evidence" value="ECO:0007669"/>
    <property type="project" value="TreeGrafter"/>
</dbReference>
<feature type="domain" description="Guanylate kinase-like" evidence="4">
    <location>
        <begin position="11"/>
        <end position="179"/>
    </location>
</feature>
<dbReference type="InterPro" id="IPR008144">
    <property type="entry name" value="Guanylate_kin-like_dom"/>
</dbReference>
<evidence type="ECO:0000313" key="5">
    <source>
        <dbReference type="EMBL" id="CAI8051819.1"/>
    </source>
</evidence>
<dbReference type="InterPro" id="IPR027417">
    <property type="entry name" value="P-loop_NTPase"/>
</dbReference>
<dbReference type="SMART" id="SM00072">
    <property type="entry name" value="GuKc"/>
    <property type="match status" value="1"/>
</dbReference>
<dbReference type="Gene3D" id="3.40.50.300">
    <property type="entry name" value="P-loop containing nucleotide triphosphate hydrolases"/>
    <property type="match status" value="2"/>
</dbReference>
<dbReference type="Proteomes" id="UP001174909">
    <property type="component" value="Unassembled WGS sequence"/>
</dbReference>
<dbReference type="InterPro" id="IPR013792">
    <property type="entry name" value="RNA3'P_cycl/enolpyr_Trfase_a/b"/>
</dbReference>
<evidence type="ECO:0000259" key="4">
    <source>
        <dbReference type="PROSITE" id="PS50052"/>
    </source>
</evidence>
<reference evidence="5" key="1">
    <citation type="submission" date="2023-03" db="EMBL/GenBank/DDBJ databases">
        <authorList>
            <person name="Steffen K."/>
            <person name="Cardenas P."/>
        </authorList>
    </citation>
    <scope>NUCLEOTIDE SEQUENCE</scope>
</reference>
<dbReference type="SUPFAM" id="SSF55205">
    <property type="entry name" value="EPT/RTPC-like"/>
    <property type="match status" value="1"/>
</dbReference>
<dbReference type="CDD" id="cd00071">
    <property type="entry name" value="GMPK"/>
    <property type="match status" value="1"/>
</dbReference>
<dbReference type="GO" id="GO:0016765">
    <property type="term" value="F:transferase activity, transferring alkyl or aryl (other than methyl) groups"/>
    <property type="evidence" value="ECO:0007669"/>
    <property type="project" value="InterPro"/>
</dbReference>
<dbReference type="Gene3D" id="3.65.10.10">
    <property type="entry name" value="Enolpyruvate transferase domain"/>
    <property type="match status" value="1"/>
</dbReference>
<dbReference type="GO" id="GO:0004385">
    <property type="term" value="F:GMP kinase activity"/>
    <property type="evidence" value="ECO:0007669"/>
    <property type="project" value="TreeGrafter"/>
</dbReference>
<comment type="caution">
    <text evidence="5">The sequence shown here is derived from an EMBL/GenBank/DDBJ whole genome shotgun (WGS) entry which is preliminary data.</text>
</comment>
<dbReference type="SUPFAM" id="SSF52540">
    <property type="entry name" value="P-loop containing nucleoside triphosphate hydrolases"/>
    <property type="match status" value="1"/>
</dbReference>